<gene>
    <name evidence="7" type="ORF">QBE54_03285</name>
</gene>
<accession>A0ABZ2YCS7</accession>
<keyword evidence="3" id="KW-0479">Metal-binding</keyword>
<evidence type="ECO:0000256" key="1">
    <source>
        <dbReference type="ARBA" id="ARBA00001966"/>
    </source>
</evidence>
<dbReference type="SUPFAM" id="SSF102114">
    <property type="entry name" value="Radical SAM enzymes"/>
    <property type="match status" value="1"/>
</dbReference>
<proteinExistence type="predicted"/>
<comment type="cofactor">
    <cofactor evidence="1">
        <name>[4Fe-4S] cluster</name>
        <dbReference type="ChEBI" id="CHEBI:49883"/>
    </cofactor>
</comment>
<dbReference type="Proteomes" id="UP001461341">
    <property type="component" value="Chromosome"/>
</dbReference>
<keyword evidence="5" id="KW-0411">Iron-sulfur</keyword>
<dbReference type="EMBL" id="CP121689">
    <property type="protein sequence ID" value="WZL76767.1"/>
    <property type="molecule type" value="Genomic_DNA"/>
</dbReference>
<dbReference type="PANTHER" id="PTHR21180:SF9">
    <property type="entry name" value="TYPE II SECRETION SYSTEM PROTEIN K"/>
    <property type="match status" value="1"/>
</dbReference>
<dbReference type="InterPro" id="IPR051675">
    <property type="entry name" value="Endo/Exo/Phosphatase_dom_1"/>
</dbReference>
<dbReference type="CDD" id="cd01335">
    <property type="entry name" value="Radical_SAM"/>
    <property type="match status" value="1"/>
</dbReference>
<evidence type="ECO:0000256" key="3">
    <source>
        <dbReference type="ARBA" id="ARBA00022723"/>
    </source>
</evidence>
<name>A0ABZ2YCS7_9BACT</name>
<dbReference type="SUPFAM" id="SSF47781">
    <property type="entry name" value="RuvA domain 2-like"/>
    <property type="match status" value="1"/>
</dbReference>
<evidence type="ECO:0000256" key="5">
    <source>
        <dbReference type="ARBA" id="ARBA00023014"/>
    </source>
</evidence>
<dbReference type="Pfam" id="PF04055">
    <property type="entry name" value="Radical_SAM"/>
    <property type="match status" value="1"/>
</dbReference>
<feature type="domain" description="Radical SAM core" evidence="6">
    <location>
        <begin position="43"/>
        <end position="277"/>
    </location>
</feature>
<evidence type="ECO:0000256" key="2">
    <source>
        <dbReference type="ARBA" id="ARBA00022691"/>
    </source>
</evidence>
<dbReference type="Gene3D" id="1.10.150.320">
    <property type="entry name" value="Photosystem II 12 kDa extrinsic protein"/>
    <property type="match status" value="1"/>
</dbReference>
<dbReference type="InterPro" id="IPR006638">
    <property type="entry name" value="Elp3/MiaA/NifB-like_rSAM"/>
</dbReference>
<dbReference type="SFLD" id="SFLDG01102">
    <property type="entry name" value="Uncharacterised_Radical_SAM_Su"/>
    <property type="match status" value="1"/>
</dbReference>
<keyword evidence="8" id="KW-1185">Reference proteome</keyword>
<protein>
    <submittedName>
        <fullName evidence="7">Radical SAM protein</fullName>
    </submittedName>
</protein>
<evidence type="ECO:0000256" key="4">
    <source>
        <dbReference type="ARBA" id="ARBA00023004"/>
    </source>
</evidence>
<dbReference type="Gene3D" id="3.20.20.70">
    <property type="entry name" value="Aldolase class I"/>
    <property type="match status" value="1"/>
</dbReference>
<dbReference type="RefSeq" id="WP_369018931.1">
    <property type="nucleotide sequence ID" value="NZ_CP121689.1"/>
</dbReference>
<sequence>MDLDGKVRLLADSARFDLCGSCFGQPSRKSNPQGGWIYPVSLPDGRVVKVLKILLSNDCVHDCFYCANRAGSPFRRTSLKAEELVALFLRLWQKGLVKGLFLSSAVSRDPTWTMNEMLKTVEMLRKKFHFRGYIHLKILPEATRDYIEEAVRLATRVSVNLEAPSPHYLSAIAPQKSFSRIMGLFSLLSDLRRKGLCAPAGITTQFVVGGSTEKDREILGTAFLLYRKFCLARVYYSAFQPVWGTPFSGRPAVSSWREVRLYQVDYLLRRYQFSLDEIYFSEDGNLPLDQDPKTLWALRHPEFFPVEVNKASLGDLLKVPGIGPLSARRIVEARKKGKIADISSLKKMGIRVKKALPFLLIDGKKPCDSGRKQLFLFC</sequence>
<evidence type="ECO:0000313" key="7">
    <source>
        <dbReference type="EMBL" id="WZL76767.1"/>
    </source>
</evidence>
<keyword evidence="2" id="KW-0949">S-adenosyl-L-methionine</keyword>
<dbReference type="InterPro" id="IPR010994">
    <property type="entry name" value="RuvA_2-like"/>
</dbReference>
<reference evidence="7 8" key="1">
    <citation type="submission" date="2023-03" db="EMBL/GenBank/DDBJ databases">
        <title>Novel Species.</title>
        <authorList>
            <person name="Ma S."/>
        </authorList>
    </citation>
    <scope>NUCLEOTIDE SEQUENCE [LARGE SCALE GENOMIC DNA]</scope>
    <source>
        <strain evidence="7 8">B11</strain>
    </source>
</reference>
<keyword evidence="4" id="KW-0408">Iron</keyword>
<dbReference type="PROSITE" id="PS51918">
    <property type="entry name" value="RADICAL_SAM"/>
    <property type="match status" value="1"/>
</dbReference>
<dbReference type="SFLD" id="SFLDS00029">
    <property type="entry name" value="Radical_SAM"/>
    <property type="match status" value="1"/>
</dbReference>
<evidence type="ECO:0000313" key="8">
    <source>
        <dbReference type="Proteomes" id="UP001461341"/>
    </source>
</evidence>
<dbReference type="InterPro" id="IPR007197">
    <property type="entry name" value="rSAM"/>
</dbReference>
<dbReference type="SMART" id="SM00729">
    <property type="entry name" value="Elp3"/>
    <property type="match status" value="1"/>
</dbReference>
<dbReference type="InterPro" id="IPR013785">
    <property type="entry name" value="Aldolase_TIM"/>
</dbReference>
<organism evidence="7 8">
    <name type="scientific">Thermatribacter velox</name>
    <dbReference type="NCBI Taxonomy" id="3039681"/>
    <lineage>
        <taxon>Bacteria</taxon>
        <taxon>Pseudomonadati</taxon>
        <taxon>Atribacterota</taxon>
        <taxon>Atribacteria</taxon>
        <taxon>Atribacterales</taxon>
        <taxon>Thermatribacteraceae</taxon>
        <taxon>Thermatribacter</taxon>
    </lineage>
</organism>
<dbReference type="InterPro" id="IPR023874">
    <property type="entry name" value="DNA_rSAM_put"/>
</dbReference>
<dbReference type="InterPro" id="IPR058240">
    <property type="entry name" value="rSAM_sf"/>
</dbReference>
<dbReference type="PANTHER" id="PTHR21180">
    <property type="entry name" value="ENDONUCLEASE/EXONUCLEASE/PHOSPHATASE FAMILY DOMAIN-CONTAINING PROTEIN 1"/>
    <property type="match status" value="1"/>
</dbReference>
<evidence type="ECO:0000259" key="6">
    <source>
        <dbReference type="PROSITE" id="PS51918"/>
    </source>
</evidence>
<dbReference type="Pfam" id="PF12836">
    <property type="entry name" value="HHH_3"/>
    <property type="match status" value="1"/>
</dbReference>